<dbReference type="GO" id="GO:0000155">
    <property type="term" value="F:phosphorelay sensor kinase activity"/>
    <property type="evidence" value="ECO:0007669"/>
    <property type="project" value="InterPro"/>
</dbReference>
<evidence type="ECO:0000256" key="5">
    <source>
        <dbReference type="ARBA" id="ARBA00022777"/>
    </source>
</evidence>
<keyword evidence="3" id="KW-0597">Phosphoprotein</keyword>
<dbReference type="InterPro" id="IPR050640">
    <property type="entry name" value="Bact_2-comp_sensor_kinase"/>
</dbReference>
<accession>A0A972K0I6</accession>
<evidence type="ECO:0000256" key="7">
    <source>
        <dbReference type="SAM" id="Phobius"/>
    </source>
</evidence>
<gene>
    <name evidence="9" type="ORF">GC093_00565</name>
</gene>
<feature type="transmembrane region" description="Helical" evidence="7">
    <location>
        <begin position="12"/>
        <end position="36"/>
    </location>
</feature>
<evidence type="ECO:0000313" key="9">
    <source>
        <dbReference type="EMBL" id="NOU91732.1"/>
    </source>
</evidence>
<dbReference type="Pfam" id="PF02518">
    <property type="entry name" value="HATPase_c"/>
    <property type="match status" value="1"/>
</dbReference>
<dbReference type="PANTHER" id="PTHR34220">
    <property type="entry name" value="SENSOR HISTIDINE KINASE YPDA"/>
    <property type="match status" value="1"/>
</dbReference>
<comment type="subcellular location">
    <subcellularLocation>
        <location evidence="1">Cell membrane</location>
        <topology evidence="1">Multi-pass membrane protein</topology>
    </subcellularLocation>
</comment>
<dbReference type="Gene3D" id="3.30.565.10">
    <property type="entry name" value="Histidine kinase-like ATPase, C-terminal domain"/>
    <property type="match status" value="1"/>
</dbReference>
<name>A0A972K0I6_9BACL</name>
<feature type="domain" description="HAMP" evidence="8">
    <location>
        <begin position="322"/>
        <end position="374"/>
    </location>
</feature>
<dbReference type="Proteomes" id="UP000641588">
    <property type="component" value="Unassembled WGS sequence"/>
</dbReference>
<dbReference type="GO" id="GO:0005886">
    <property type="term" value="C:plasma membrane"/>
    <property type="evidence" value="ECO:0007669"/>
    <property type="project" value="UniProtKB-SubCell"/>
</dbReference>
<dbReference type="SUPFAM" id="SSF55874">
    <property type="entry name" value="ATPase domain of HSP90 chaperone/DNA topoisomerase II/histidine kinase"/>
    <property type="match status" value="1"/>
</dbReference>
<dbReference type="InterPro" id="IPR036890">
    <property type="entry name" value="HATPase_C_sf"/>
</dbReference>
<feature type="transmembrane region" description="Helical" evidence="7">
    <location>
        <begin position="303"/>
        <end position="325"/>
    </location>
</feature>
<evidence type="ECO:0000256" key="3">
    <source>
        <dbReference type="ARBA" id="ARBA00022553"/>
    </source>
</evidence>
<organism evidence="9 10">
    <name type="scientific">Paenibacillus foliorum</name>
    <dbReference type="NCBI Taxonomy" id="2654974"/>
    <lineage>
        <taxon>Bacteria</taxon>
        <taxon>Bacillati</taxon>
        <taxon>Bacillota</taxon>
        <taxon>Bacilli</taxon>
        <taxon>Bacillales</taxon>
        <taxon>Paenibacillaceae</taxon>
        <taxon>Paenibacillus</taxon>
    </lineage>
</organism>
<evidence type="ECO:0000313" key="10">
    <source>
        <dbReference type="Proteomes" id="UP000641588"/>
    </source>
</evidence>
<keyword evidence="2" id="KW-1003">Cell membrane</keyword>
<dbReference type="CDD" id="cd18773">
    <property type="entry name" value="PDC1_HK_sensor"/>
    <property type="match status" value="1"/>
</dbReference>
<evidence type="ECO:0000256" key="2">
    <source>
        <dbReference type="ARBA" id="ARBA00022475"/>
    </source>
</evidence>
<dbReference type="Gene3D" id="6.10.340.10">
    <property type="match status" value="1"/>
</dbReference>
<dbReference type="InterPro" id="IPR003660">
    <property type="entry name" value="HAMP_dom"/>
</dbReference>
<proteinExistence type="predicted"/>
<protein>
    <submittedName>
        <fullName evidence="9">HAMP domain-containing protein</fullName>
    </submittedName>
</protein>
<dbReference type="RefSeq" id="WP_171649897.1">
    <property type="nucleotide sequence ID" value="NZ_WHOD01000003.1"/>
</dbReference>
<keyword evidence="4" id="KW-0808">Transferase</keyword>
<dbReference type="InterPro" id="IPR010559">
    <property type="entry name" value="Sig_transdc_His_kin_internal"/>
</dbReference>
<sequence>MKWRLPLLLSSIRYKLLLSFVVFIMLPILITVMVYYEVSKELLVSEINQTNAEVLGKTTERMNTTAERIVKASHLIVNDPDILDLIRNDRDIEINDYPTFQKYLGVNKKITNIRDFLLENEAYVAVFDFKGHMYSTWTSRNAAKSYQEFQKEPWFQQTQTATGTPIWQLAYTNNIENDYVPQNTQLFIMTRLIKSDTGKGYGIVFIGVPIQAVLPEIDTHEDVNKSAQMTPNQLFLMQNHNLMLGSMELFNQLSLNSLNPDTTTRAGYLINQSMVKQLGWELVSVTPQKQFTGQLQALRNKSILWLTLLFLFFCILFILVMFKVIKPIKILHRSMVKVGNGDFASIADIRGNDEIATLSHKFNAMVLNLRKLIERLSEEQQRKEEARFQALQAQVKPHFLFNTLNSIKWTARLSGAEHVSQMITSLGKLLSYAMNNDREVTILKEELDFLQSYVNLQNVRFNNEVSLDIRVPEVLLEAKLLKFTLQPLVENSIIHGNRSPLSITIEAYIEHRDLLIVVKDNGLGIHQRPSSESVADKQLTSSKFSGIGLNNINDRLQMHFGEAFGLTIESGETEGVVVTVRIPFLKGDIQHDSGTDRG</sequence>
<evidence type="ECO:0000256" key="4">
    <source>
        <dbReference type="ARBA" id="ARBA00022679"/>
    </source>
</evidence>
<dbReference type="PROSITE" id="PS50885">
    <property type="entry name" value="HAMP"/>
    <property type="match status" value="1"/>
</dbReference>
<dbReference type="SUPFAM" id="SSF158472">
    <property type="entry name" value="HAMP domain-like"/>
    <property type="match status" value="1"/>
</dbReference>
<dbReference type="CDD" id="cd06225">
    <property type="entry name" value="HAMP"/>
    <property type="match status" value="1"/>
</dbReference>
<reference evidence="9" key="1">
    <citation type="submission" date="2019-10" db="EMBL/GenBank/DDBJ databases">
        <title>Description of Paenibacillus glebae sp. nov.</title>
        <authorList>
            <person name="Carlier A."/>
            <person name="Qi S."/>
        </authorList>
    </citation>
    <scope>NUCLEOTIDE SEQUENCE</scope>
    <source>
        <strain evidence="9">LMG 31456</strain>
    </source>
</reference>
<evidence type="ECO:0000259" key="8">
    <source>
        <dbReference type="PROSITE" id="PS50885"/>
    </source>
</evidence>
<keyword evidence="5" id="KW-0418">Kinase</keyword>
<dbReference type="AlphaFoldDB" id="A0A972K0I6"/>
<dbReference type="Pfam" id="PF06580">
    <property type="entry name" value="His_kinase"/>
    <property type="match status" value="1"/>
</dbReference>
<keyword evidence="10" id="KW-1185">Reference proteome</keyword>
<dbReference type="InterPro" id="IPR003594">
    <property type="entry name" value="HATPase_dom"/>
</dbReference>
<keyword evidence="7" id="KW-1133">Transmembrane helix</keyword>
<keyword evidence="6 7" id="KW-0472">Membrane</keyword>
<evidence type="ECO:0000256" key="1">
    <source>
        <dbReference type="ARBA" id="ARBA00004651"/>
    </source>
</evidence>
<keyword evidence="7" id="KW-0812">Transmembrane</keyword>
<evidence type="ECO:0000256" key="6">
    <source>
        <dbReference type="ARBA" id="ARBA00023136"/>
    </source>
</evidence>
<dbReference type="EMBL" id="WHOD01000003">
    <property type="protein sequence ID" value="NOU91732.1"/>
    <property type="molecule type" value="Genomic_DNA"/>
</dbReference>
<dbReference type="Pfam" id="PF00672">
    <property type="entry name" value="HAMP"/>
    <property type="match status" value="1"/>
</dbReference>
<comment type="caution">
    <text evidence="9">The sequence shown here is derived from an EMBL/GenBank/DDBJ whole genome shotgun (WGS) entry which is preliminary data.</text>
</comment>
<dbReference type="SMART" id="SM00304">
    <property type="entry name" value="HAMP"/>
    <property type="match status" value="1"/>
</dbReference>
<dbReference type="PANTHER" id="PTHR34220:SF7">
    <property type="entry name" value="SENSOR HISTIDINE KINASE YPDA"/>
    <property type="match status" value="1"/>
</dbReference>